<evidence type="ECO:0000313" key="3">
    <source>
        <dbReference type="Proteomes" id="UP000326924"/>
    </source>
</evidence>
<protein>
    <recommendedName>
        <fullName evidence="4">F-box domain-containing protein</fullName>
    </recommendedName>
</protein>
<gene>
    <name evidence="2" type="ORF">FN846DRAFT_1019915</name>
</gene>
<dbReference type="Proteomes" id="UP000326924">
    <property type="component" value="Unassembled WGS sequence"/>
</dbReference>
<evidence type="ECO:0000313" key="2">
    <source>
        <dbReference type="EMBL" id="KAA8910753.1"/>
    </source>
</evidence>
<evidence type="ECO:0000256" key="1">
    <source>
        <dbReference type="SAM" id="MobiDB-lite"/>
    </source>
</evidence>
<comment type="caution">
    <text evidence="2">The sequence shown here is derived from an EMBL/GenBank/DDBJ whole genome shotgun (WGS) entry which is preliminary data.</text>
</comment>
<reference evidence="2 3" key="1">
    <citation type="submission" date="2019-09" db="EMBL/GenBank/DDBJ databases">
        <title>Draft genome of the ectomycorrhizal ascomycete Sphaerosporella brunnea.</title>
        <authorList>
            <consortium name="DOE Joint Genome Institute"/>
            <person name="Benucci G.M."/>
            <person name="Marozzi G."/>
            <person name="Antonielli L."/>
            <person name="Sanchez S."/>
            <person name="Marco P."/>
            <person name="Wang X."/>
            <person name="Falini L.B."/>
            <person name="Barry K."/>
            <person name="Haridas S."/>
            <person name="Lipzen A."/>
            <person name="Labutti K."/>
            <person name="Grigoriev I.V."/>
            <person name="Murat C."/>
            <person name="Martin F."/>
            <person name="Albertini E."/>
            <person name="Donnini D."/>
            <person name="Bonito G."/>
        </authorList>
    </citation>
    <scope>NUCLEOTIDE SEQUENCE [LARGE SCALE GENOMIC DNA]</scope>
    <source>
        <strain evidence="2 3">Sb_GMNB300</strain>
    </source>
</reference>
<dbReference type="Gene3D" id="3.80.10.10">
    <property type="entry name" value="Ribonuclease Inhibitor"/>
    <property type="match status" value="1"/>
</dbReference>
<accession>A0A5J5F3W5</accession>
<dbReference type="InterPro" id="IPR032675">
    <property type="entry name" value="LRR_dom_sf"/>
</dbReference>
<dbReference type="AlphaFoldDB" id="A0A5J5F3W5"/>
<dbReference type="OrthoDB" id="5310736at2759"/>
<feature type="region of interest" description="Disordered" evidence="1">
    <location>
        <begin position="541"/>
        <end position="564"/>
    </location>
</feature>
<evidence type="ECO:0008006" key="4">
    <source>
        <dbReference type="Google" id="ProtNLM"/>
    </source>
</evidence>
<dbReference type="InterPro" id="IPR036047">
    <property type="entry name" value="F-box-like_dom_sf"/>
</dbReference>
<organism evidence="2 3">
    <name type="scientific">Sphaerosporella brunnea</name>
    <dbReference type="NCBI Taxonomy" id="1250544"/>
    <lineage>
        <taxon>Eukaryota</taxon>
        <taxon>Fungi</taxon>
        <taxon>Dikarya</taxon>
        <taxon>Ascomycota</taxon>
        <taxon>Pezizomycotina</taxon>
        <taxon>Pezizomycetes</taxon>
        <taxon>Pezizales</taxon>
        <taxon>Pyronemataceae</taxon>
        <taxon>Sphaerosporella</taxon>
    </lineage>
</organism>
<dbReference type="EMBL" id="VXIS01000042">
    <property type="protein sequence ID" value="KAA8910753.1"/>
    <property type="molecule type" value="Genomic_DNA"/>
</dbReference>
<feature type="compositionally biased region" description="Polar residues" evidence="1">
    <location>
        <begin position="1"/>
        <end position="14"/>
    </location>
</feature>
<name>A0A5J5F3W5_9PEZI</name>
<dbReference type="InParanoid" id="A0A5J5F3W5"/>
<proteinExistence type="predicted"/>
<keyword evidence="3" id="KW-1185">Reference proteome</keyword>
<dbReference type="SUPFAM" id="SSF81383">
    <property type="entry name" value="F-box domain"/>
    <property type="match status" value="1"/>
</dbReference>
<feature type="compositionally biased region" description="Low complexity" evidence="1">
    <location>
        <begin position="549"/>
        <end position="564"/>
    </location>
</feature>
<sequence>MPKFTATSSHQANIPPTKKTLFAVEVPARIDRSQYEKMDVSEEDREEHGRGKRRAARNKAIVYKDESSEDEKVNTPHRINKKRLSQAQVAHFVNRMSRTQLETCVCKLYSSSPDFRATFAHELDKTRLLEPEKVKLPTVNREGLGAFGKIPSEIILEILLLLPFPDRMRMTTAIARALNEFCWVPRLWREIDTSHISFVKLLSVVLPKLEACKCIKDLIVVYQPYMLPKIEKTISKVASCHQLRSFTLDTRHGHFTLKRFETIKTMVATLDGFKNVQHFTLNASFLGLTFPMVTELCESWPLVSFKLVVEANNMWVTLNDVKVLARKPVSGVPGHRQVMSPITPSAAHCWLEFPLSKVDVEDAVLLSLGEHFPELEEGIFYISGLSAARSAIQGSTDFYNVVAPLPRLRTFELGIPICHRGNAEVLVEHTLAASALFFSIIKQAPNLKKFNFLRYSPVRGENLTPVELLVALKHWVQWRGIRNSSLESLTLSHWAIQWNLLTDKNGNKFELPNVSRVNLLNCFNIRDDDPVELMKHGGAFPTEPASAWGNNNNNDDGNNPPASA</sequence>
<feature type="region of interest" description="Disordered" evidence="1">
    <location>
        <begin position="1"/>
        <end position="20"/>
    </location>
</feature>
<feature type="compositionally biased region" description="Basic and acidic residues" evidence="1">
    <location>
        <begin position="62"/>
        <end position="74"/>
    </location>
</feature>
<feature type="region of interest" description="Disordered" evidence="1">
    <location>
        <begin position="33"/>
        <end position="75"/>
    </location>
</feature>